<evidence type="ECO:0000313" key="3">
    <source>
        <dbReference type="EMBL" id="MEI4801205.1"/>
    </source>
</evidence>
<sequence>MFLVAVALRMPKNRLWFSRMIIVVMFVIISWGLSTFSLFTQQEFRKFIGWGQYTDYEVDRAPQLPAPHGDPTEIESDDNDKESPIQMSWKDKILDKILDTINKTIQNNKKSWITIIIITSTIILAFLYFKKKKSAESISNVYSIQQTHKETTTIADEHNNDIHSIHNEIRLELIKWEKKLPKHNKRKPCETLQQWLLRLNKPTNIIPIYEKVRYGKKKYSTSDLESVKLWTK</sequence>
<proteinExistence type="predicted"/>
<accession>A0ABU8FEU7</accession>
<dbReference type="EMBL" id="JBAWSX010000003">
    <property type="protein sequence ID" value="MEI4801205.1"/>
    <property type="molecule type" value="Genomic_DNA"/>
</dbReference>
<protein>
    <submittedName>
        <fullName evidence="3">Uncharacterized protein</fullName>
    </submittedName>
</protein>
<gene>
    <name evidence="3" type="ORF">WAZ07_07645</name>
</gene>
<keyword evidence="2" id="KW-0812">Transmembrane</keyword>
<dbReference type="Proteomes" id="UP001372526">
    <property type="component" value="Unassembled WGS sequence"/>
</dbReference>
<evidence type="ECO:0000256" key="1">
    <source>
        <dbReference type="SAM" id="MobiDB-lite"/>
    </source>
</evidence>
<evidence type="ECO:0000256" key="2">
    <source>
        <dbReference type="SAM" id="Phobius"/>
    </source>
</evidence>
<keyword evidence="2" id="KW-0472">Membrane</keyword>
<keyword evidence="2" id="KW-1133">Transmembrane helix</keyword>
<dbReference type="RefSeq" id="WP_336471968.1">
    <property type="nucleotide sequence ID" value="NZ_JBAWSX010000003.1"/>
</dbReference>
<reference evidence="3 4" key="1">
    <citation type="submission" date="2024-01" db="EMBL/GenBank/DDBJ databases">
        <title>Seven novel Bacillus-like species.</title>
        <authorList>
            <person name="Liu G."/>
        </authorList>
    </citation>
    <scope>NUCLEOTIDE SEQUENCE [LARGE SCALE GENOMIC DNA]</scope>
    <source>
        <strain evidence="3 4">FJAT-51639</strain>
    </source>
</reference>
<feature type="region of interest" description="Disordered" evidence="1">
    <location>
        <begin position="62"/>
        <end position="83"/>
    </location>
</feature>
<organism evidence="3 4">
    <name type="scientific">Bacillus bruguierae</name>
    <dbReference type="NCBI Taxonomy" id="3127667"/>
    <lineage>
        <taxon>Bacteria</taxon>
        <taxon>Bacillati</taxon>
        <taxon>Bacillota</taxon>
        <taxon>Bacilli</taxon>
        <taxon>Bacillales</taxon>
        <taxon>Bacillaceae</taxon>
        <taxon>Bacillus</taxon>
    </lineage>
</organism>
<keyword evidence="4" id="KW-1185">Reference proteome</keyword>
<feature type="transmembrane region" description="Helical" evidence="2">
    <location>
        <begin position="20"/>
        <end position="39"/>
    </location>
</feature>
<evidence type="ECO:0000313" key="4">
    <source>
        <dbReference type="Proteomes" id="UP001372526"/>
    </source>
</evidence>
<name>A0ABU8FEU7_9BACI</name>
<comment type="caution">
    <text evidence="3">The sequence shown here is derived from an EMBL/GenBank/DDBJ whole genome shotgun (WGS) entry which is preliminary data.</text>
</comment>
<feature type="transmembrane region" description="Helical" evidence="2">
    <location>
        <begin position="112"/>
        <end position="129"/>
    </location>
</feature>